<comment type="similarity">
    <text evidence="1">Belongs to the UPF0357 family.</text>
</comment>
<evidence type="ECO:0000313" key="3">
    <source>
        <dbReference type="EMBL" id="ODV92739.1"/>
    </source>
</evidence>
<proteinExistence type="inferred from homology"/>
<evidence type="ECO:0000256" key="2">
    <source>
        <dbReference type="ARBA" id="ARBA00022729"/>
    </source>
</evidence>
<organism evidence="3 4">
    <name type="scientific">Tortispora caseinolytica NRRL Y-17796</name>
    <dbReference type="NCBI Taxonomy" id="767744"/>
    <lineage>
        <taxon>Eukaryota</taxon>
        <taxon>Fungi</taxon>
        <taxon>Dikarya</taxon>
        <taxon>Ascomycota</taxon>
        <taxon>Saccharomycotina</taxon>
        <taxon>Trigonopsidomycetes</taxon>
        <taxon>Trigonopsidales</taxon>
        <taxon>Trigonopsidaceae</taxon>
        <taxon>Tortispora</taxon>
    </lineage>
</organism>
<evidence type="ECO:0000256" key="1">
    <source>
        <dbReference type="ARBA" id="ARBA00008325"/>
    </source>
</evidence>
<reference evidence="4" key="1">
    <citation type="submission" date="2016-02" db="EMBL/GenBank/DDBJ databases">
        <title>Comparative genomics of biotechnologically important yeasts.</title>
        <authorList>
            <consortium name="DOE Joint Genome Institute"/>
            <person name="Riley R."/>
            <person name="Haridas S."/>
            <person name="Wolfe K.H."/>
            <person name="Lopes M.R."/>
            <person name="Hittinger C.T."/>
            <person name="Goker M."/>
            <person name="Salamov A."/>
            <person name="Wisecaver J."/>
            <person name="Long T.M."/>
            <person name="Aerts A.L."/>
            <person name="Barry K."/>
            <person name="Choi C."/>
            <person name="Clum A."/>
            <person name="Coughlan A.Y."/>
            <person name="Deshpande S."/>
            <person name="Douglass A.P."/>
            <person name="Hanson S.J."/>
            <person name="Klenk H.-P."/>
            <person name="Labutti K."/>
            <person name="Lapidus A."/>
            <person name="Lindquist E."/>
            <person name="Lipzen A."/>
            <person name="Meier-Kolthoff J.P."/>
            <person name="Ohm R.A."/>
            <person name="Otillar R.P."/>
            <person name="Pangilinan J."/>
            <person name="Peng Y."/>
            <person name="Rokas A."/>
            <person name="Rosa C.A."/>
            <person name="Scheuner C."/>
            <person name="Sibirny A.A."/>
            <person name="Slot J.C."/>
            <person name="Stielow J.B."/>
            <person name="Sun H."/>
            <person name="Kurtzman C.P."/>
            <person name="Blackwell M."/>
            <person name="Jeffries T.W."/>
            <person name="Grigoriev I.V."/>
        </authorList>
    </citation>
    <scope>NUCLEOTIDE SEQUENCE [LARGE SCALE GENOMIC DNA]</scope>
    <source>
        <strain evidence="4">NRRL Y-17796</strain>
    </source>
</reference>
<gene>
    <name evidence="3" type="ORF">CANCADRAFT_12960</name>
</gene>
<keyword evidence="2" id="KW-0732">Signal</keyword>
<dbReference type="OrthoDB" id="447314at2759"/>
<feature type="non-terminal residue" evidence="3">
    <location>
        <position position="1"/>
    </location>
</feature>
<dbReference type="InterPro" id="IPR018559">
    <property type="entry name" value="DUF2015"/>
</dbReference>
<protein>
    <submittedName>
        <fullName evidence="3">Uncharacterized protein</fullName>
    </submittedName>
</protein>
<dbReference type="Pfam" id="PF09435">
    <property type="entry name" value="DUF2015"/>
    <property type="match status" value="1"/>
</dbReference>
<evidence type="ECO:0000313" key="4">
    <source>
        <dbReference type="Proteomes" id="UP000095023"/>
    </source>
</evidence>
<dbReference type="AlphaFoldDB" id="A0A1E4TLX2"/>
<name>A0A1E4TLX2_9ASCO</name>
<dbReference type="PANTHER" id="PTHR28023">
    <property type="entry name" value="UPF0357 PROTEIN YCL012C"/>
    <property type="match status" value="1"/>
</dbReference>
<dbReference type="PANTHER" id="PTHR28023:SF1">
    <property type="entry name" value="UPF0357 PROTEIN YCL012C"/>
    <property type="match status" value="1"/>
</dbReference>
<feature type="non-terminal residue" evidence="3">
    <location>
        <position position="80"/>
    </location>
</feature>
<sequence length="80" mass="8834">FEENSAAGMTSASFDLNANIDSHDSRNGLETKTARIIKRIMKKKNVEFDIARALYVRKRMELSGIGPDGIPLDPRLATLG</sequence>
<keyword evidence="4" id="KW-1185">Reference proteome</keyword>
<dbReference type="Proteomes" id="UP000095023">
    <property type="component" value="Unassembled WGS sequence"/>
</dbReference>
<accession>A0A1E4TLX2</accession>
<dbReference type="EMBL" id="KV453841">
    <property type="protein sequence ID" value="ODV92739.1"/>
    <property type="molecule type" value="Genomic_DNA"/>
</dbReference>